<organism evidence="1 2">
    <name type="scientific">Bacillus cereus</name>
    <dbReference type="NCBI Taxonomy" id="1396"/>
    <lineage>
        <taxon>Bacteria</taxon>
        <taxon>Bacillati</taxon>
        <taxon>Bacillota</taxon>
        <taxon>Bacilli</taxon>
        <taxon>Bacillales</taxon>
        <taxon>Bacillaceae</taxon>
        <taxon>Bacillus</taxon>
        <taxon>Bacillus cereus group</taxon>
    </lineage>
</organism>
<proteinExistence type="predicted"/>
<sequence length="96" mass="10991">MLMVFKNRKLIFKLDENRDAIMDIHVEFSFWGYLKMLTTPKSKKCYPFLIFVREFAKFGVIVDVLPNTFVALGGKLSNGQIKNGRTERSGGIAITE</sequence>
<gene>
    <name evidence="1" type="ORF">BW892_18625</name>
</gene>
<dbReference type="AlphaFoldDB" id="A0A1S9UK40"/>
<evidence type="ECO:0000313" key="2">
    <source>
        <dbReference type="Proteomes" id="UP000191124"/>
    </source>
</evidence>
<accession>A0A1S9UK40</accession>
<name>A0A1S9UK40_BACCE</name>
<reference evidence="1 2" key="1">
    <citation type="submission" date="2017-01" db="EMBL/GenBank/DDBJ databases">
        <title>Bacillus cereus isolates.</title>
        <authorList>
            <person name="Beno S.M."/>
        </authorList>
    </citation>
    <scope>NUCLEOTIDE SEQUENCE [LARGE SCALE GENOMIC DNA]</scope>
    <source>
        <strain evidence="1 2">FSL M7-1219</strain>
    </source>
</reference>
<comment type="caution">
    <text evidence="1">The sequence shown here is derived from an EMBL/GenBank/DDBJ whole genome shotgun (WGS) entry which is preliminary data.</text>
</comment>
<protein>
    <submittedName>
        <fullName evidence="1">Uncharacterized protein</fullName>
    </submittedName>
</protein>
<evidence type="ECO:0000313" key="1">
    <source>
        <dbReference type="EMBL" id="OOR22538.1"/>
    </source>
</evidence>
<dbReference type="EMBL" id="MUAL01000039">
    <property type="protein sequence ID" value="OOR22538.1"/>
    <property type="molecule type" value="Genomic_DNA"/>
</dbReference>
<dbReference type="Proteomes" id="UP000191124">
    <property type="component" value="Unassembled WGS sequence"/>
</dbReference>